<feature type="domain" description="Putative sensor" evidence="2">
    <location>
        <begin position="14"/>
        <end position="189"/>
    </location>
</feature>
<feature type="transmembrane region" description="Helical" evidence="1">
    <location>
        <begin position="112"/>
        <end position="138"/>
    </location>
</feature>
<feature type="transmembrane region" description="Helical" evidence="1">
    <location>
        <begin position="37"/>
        <end position="54"/>
    </location>
</feature>
<dbReference type="AlphaFoldDB" id="A0A6G3ZU54"/>
<evidence type="ECO:0000256" key="1">
    <source>
        <dbReference type="SAM" id="Phobius"/>
    </source>
</evidence>
<sequence>MKKRLVRNMQNVIFLLLTFTTGLFYFCFYLVSLTLGVSLSFTLIGIPLLTYVMRTTQTFVQYERIQTKIYTDISIEPYEGKQPIDGQLWLQAKAELMDRRNWSAIFWLMQKLVIGLVCLIGTVVLYIMPLILILTPFLAPYINIQILGMPINTLTKSLSVMVIGLALAALGLWIGEGAVRMCGVYTRHMIKAIKGYRV</sequence>
<dbReference type="InterPro" id="IPR025828">
    <property type="entry name" value="Put_sensor_dom"/>
</dbReference>
<evidence type="ECO:0000259" key="2">
    <source>
        <dbReference type="Pfam" id="PF13796"/>
    </source>
</evidence>
<proteinExistence type="predicted"/>
<feature type="transmembrane region" description="Helical" evidence="1">
    <location>
        <begin position="12"/>
        <end position="31"/>
    </location>
</feature>
<dbReference type="Pfam" id="PF13796">
    <property type="entry name" value="Sensor"/>
    <property type="match status" value="1"/>
</dbReference>
<dbReference type="EMBL" id="JAAIKC010000001">
    <property type="protein sequence ID" value="NEW04947.1"/>
    <property type="molecule type" value="Genomic_DNA"/>
</dbReference>
<dbReference type="RefSeq" id="WP_163940840.1">
    <property type="nucleotide sequence ID" value="NZ_JAAIKC010000001.1"/>
</dbReference>
<accession>A0A6G3ZU54</accession>
<keyword evidence="1" id="KW-0472">Membrane</keyword>
<comment type="caution">
    <text evidence="3">The sequence shown here is derived from an EMBL/GenBank/DDBJ whole genome shotgun (WGS) entry which is preliminary data.</text>
</comment>
<evidence type="ECO:0000313" key="3">
    <source>
        <dbReference type="EMBL" id="NEW04947.1"/>
    </source>
</evidence>
<keyword evidence="1" id="KW-1133">Transmembrane helix</keyword>
<name>A0A6G3ZU54_9BACL</name>
<feature type="transmembrane region" description="Helical" evidence="1">
    <location>
        <begin position="158"/>
        <end position="179"/>
    </location>
</feature>
<protein>
    <submittedName>
        <fullName evidence="3">Luciferase</fullName>
    </submittedName>
</protein>
<organism evidence="3">
    <name type="scientific">Paenibacillus sp. SYP-B3998</name>
    <dbReference type="NCBI Taxonomy" id="2678564"/>
    <lineage>
        <taxon>Bacteria</taxon>
        <taxon>Bacillati</taxon>
        <taxon>Bacillota</taxon>
        <taxon>Bacilli</taxon>
        <taxon>Bacillales</taxon>
        <taxon>Paenibacillaceae</taxon>
        <taxon>Paenibacillus</taxon>
    </lineage>
</organism>
<reference evidence="3" key="1">
    <citation type="submission" date="2020-02" db="EMBL/GenBank/DDBJ databases">
        <authorList>
            <person name="Shen X.-R."/>
            <person name="Zhang Y.-X."/>
        </authorList>
    </citation>
    <scope>NUCLEOTIDE SEQUENCE</scope>
    <source>
        <strain evidence="3">SYP-B3998</strain>
    </source>
</reference>
<keyword evidence="1" id="KW-0812">Transmembrane</keyword>
<gene>
    <name evidence="3" type="ORF">GK047_02805</name>
</gene>